<keyword evidence="3" id="KW-0547">Nucleotide-binding</keyword>
<dbReference type="PROSITE" id="PS50893">
    <property type="entry name" value="ABC_TRANSPORTER_2"/>
    <property type="match status" value="1"/>
</dbReference>
<dbReference type="InterPro" id="IPR032823">
    <property type="entry name" value="BCA_ABC_TP_C"/>
</dbReference>
<dbReference type="GO" id="GO:0016887">
    <property type="term" value="F:ATP hydrolysis activity"/>
    <property type="evidence" value="ECO:0007669"/>
    <property type="project" value="InterPro"/>
</dbReference>
<dbReference type="InterPro" id="IPR003593">
    <property type="entry name" value="AAA+_ATPase"/>
</dbReference>
<dbReference type="KEGG" id="tcl:Tchl_1376"/>
<reference evidence="5 6" key="1">
    <citation type="submission" date="2016-12" db="EMBL/GenBank/DDBJ databases">
        <title>Complete genome sequence of Thauera chlorobenzoica, a Betaproteobacterium degrading haloaromatics anaerobically to CO2 and halides.</title>
        <authorList>
            <person name="Goris T."/>
            <person name="Mergelsberg M."/>
            <person name="Boll M."/>
        </authorList>
    </citation>
    <scope>NUCLEOTIDE SEQUENCE [LARGE SCALE GENOMIC DNA]</scope>
    <source>
        <strain evidence="5 6">3CB1</strain>
    </source>
</reference>
<dbReference type="Gene3D" id="3.40.50.300">
    <property type="entry name" value="P-loop containing nucleotide triphosphate hydrolases"/>
    <property type="match status" value="1"/>
</dbReference>
<keyword evidence="1" id="KW-0813">Transport</keyword>
<dbReference type="AlphaFoldDB" id="A0A1H5T7Q2"/>
<name>A0A1H5T7Q2_9RHOO</name>
<proteinExistence type="predicted"/>
<accession>A0A1H5T7Q2</accession>
<evidence type="ECO:0000256" key="2">
    <source>
        <dbReference type="ARBA" id="ARBA00022475"/>
    </source>
</evidence>
<dbReference type="OrthoDB" id="5291558at2"/>
<dbReference type="SMART" id="SM00382">
    <property type="entry name" value="AAA"/>
    <property type="match status" value="1"/>
</dbReference>
<sequence>MLEVDGLVKAFGGFRAVDGCTLRVNEGEILGLIGPNGAGKTTLFNLVAGALQPSAGAIRFLGEDVTGLATDALFHKGLVRTFQIPHEFHRLSARENLMMVPPHQPGERLFANWLAWGRVQRAEAAVRKRADETLAFLELTHVADERAGNLSGGQKKLLELGRTMMTDARLVLLDEPAAGVNRTLLRRLEDKIRVLNRERGYTFILIEHDMEMIEKLCRPVVCMAEGKVLVEGDFRTVRADPRVLEAYLGETPVAVARNAAGHDPAVETLRAQALPREDL</sequence>
<dbReference type="CDD" id="cd03219">
    <property type="entry name" value="ABC_Mj1267_LivG_branched"/>
    <property type="match status" value="1"/>
</dbReference>
<evidence type="ECO:0000313" key="5">
    <source>
        <dbReference type="EMBL" id="APR04235.1"/>
    </source>
</evidence>
<dbReference type="InterPro" id="IPR051120">
    <property type="entry name" value="ABC_AA/LPS_Transport"/>
</dbReference>
<keyword evidence="2" id="KW-1003">Cell membrane</keyword>
<dbReference type="InterPro" id="IPR017871">
    <property type="entry name" value="ABC_transporter-like_CS"/>
</dbReference>
<dbReference type="PROSITE" id="PS00211">
    <property type="entry name" value="ABC_TRANSPORTER_1"/>
    <property type="match status" value="1"/>
</dbReference>
<keyword evidence="4 5" id="KW-0067">ATP-binding</keyword>
<evidence type="ECO:0000256" key="3">
    <source>
        <dbReference type="ARBA" id="ARBA00022741"/>
    </source>
</evidence>
<dbReference type="Pfam" id="PF00005">
    <property type="entry name" value="ABC_tran"/>
    <property type="match status" value="1"/>
</dbReference>
<evidence type="ECO:0000256" key="4">
    <source>
        <dbReference type="ARBA" id="ARBA00022840"/>
    </source>
</evidence>
<dbReference type="GO" id="GO:0005886">
    <property type="term" value="C:plasma membrane"/>
    <property type="evidence" value="ECO:0007669"/>
    <property type="project" value="TreeGrafter"/>
</dbReference>
<dbReference type="FunFam" id="3.40.50.300:FF:000421">
    <property type="entry name" value="Branched-chain amino acid ABC transporter ATP-binding protein"/>
    <property type="match status" value="1"/>
</dbReference>
<evidence type="ECO:0000313" key="6">
    <source>
        <dbReference type="Proteomes" id="UP000185739"/>
    </source>
</evidence>
<dbReference type="PANTHER" id="PTHR45772">
    <property type="entry name" value="CONSERVED COMPONENT OF ABC TRANSPORTER FOR NATURAL AMINO ACIDS-RELATED"/>
    <property type="match status" value="1"/>
</dbReference>
<dbReference type="RefSeq" id="WP_075147739.1">
    <property type="nucleotide sequence ID" value="NZ_CP018839.1"/>
</dbReference>
<dbReference type="PANTHER" id="PTHR45772:SF9">
    <property type="entry name" value="CONSERVED COMPONENT OF ABC TRANSPORTER FOR NATURAL AMINO ACIDS"/>
    <property type="match status" value="1"/>
</dbReference>
<protein>
    <submittedName>
        <fullName evidence="5">Branched-chain amino acid ABC transporter ATP-binding protein</fullName>
    </submittedName>
</protein>
<dbReference type="Pfam" id="PF12399">
    <property type="entry name" value="BCA_ABC_TP_C"/>
    <property type="match status" value="1"/>
</dbReference>
<dbReference type="Proteomes" id="UP000185739">
    <property type="component" value="Chromosome"/>
</dbReference>
<dbReference type="GO" id="GO:0005524">
    <property type="term" value="F:ATP binding"/>
    <property type="evidence" value="ECO:0007669"/>
    <property type="project" value="UniProtKB-KW"/>
</dbReference>
<evidence type="ECO:0000256" key="1">
    <source>
        <dbReference type="ARBA" id="ARBA00022448"/>
    </source>
</evidence>
<dbReference type="STRING" id="96773.Tchl_1376"/>
<dbReference type="SUPFAM" id="SSF52540">
    <property type="entry name" value="P-loop containing nucleoside triphosphate hydrolases"/>
    <property type="match status" value="1"/>
</dbReference>
<gene>
    <name evidence="5" type="ORF">Tchl_1376</name>
</gene>
<keyword evidence="6" id="KW-1185">Reference proteome</keyword>
<organism evidence="5 6">
    <name type="scientific">Thauera chlorobenzoica</name>
    <dbReference type="NCBI Taxonomy" id="96773"/>
    <lineage>
        <taxon>Bacteria</taxon>
        <taxon>Pseudomonadati</taxon>
        <taxon>Pseudomonadota</taxon>
        <taxon>Betaproteobacteria</taxon>
        <taxon>Rhodocyclales</taxon>
        <taxon>Zoogloeaceae</taxon>
        <taxon>Thauera</taxon>
    </lineage>
</organism>
<dbReference type="InterPro" id="IPR027417">
    <property type="entry name" value="P-loop_NTPase"/>
</dbReference>
<dbReference type="EMBL" id="CP018839">
    <property type="protein sequence ID" value="APR04235.1"/>
    <property type="molecule type" value="Genomic_DNA"/>
</dbReference>
<dbReference type="InterPro" id="IPR003439">
    <property type="entry name" value="ABC_transporter-like_ATP-bd"/>
</dbReference>
<keyword evidence="2" id="KW-0472">Membrane</keyword>